<protein>
    <submittedName>
        <fullName evidence="3">C39 family peptidase</fullName>
    </submittedName>
</protein>
<evidence type="ECO:0000259" key="2">
    <source>
        <dbReference type="Pfam" id="PF13529"/>
    </source>
</evidence>
<evidence type="ECO:0000313" key="3">
    <source>
        <dbReference type="EMBL" id="NUW32399.1"/>
    </source>
</evidence>
<accession>A0A7Y6I6E7</accession>
<dbReference type="Gene3D" id="3.90.70.10">
    <property type="entry name" value="Cysteine proteinases"/>
    <property type="match status" value="1"/>
</dbReference>
<feature type="chain" id="PRO_5038971616" evidence="1">
    <location>
        <begin position="25"/>
        <end position="419"/>
    </location>
</feature>
<dbReference type="AlphaFoldDB" id="A0A7Y6I6E7"/>
<dbReference type="Pfam" id="PF13529">
    <property type="entry name" value="Peptidase_C39_2"/>
    <property type="match status" value="1"/>
</dbReference>
<feature type="domain" description="Peptidase C39-like" evidence="2">
    <location>
        <begin position="218"/>
        <end position="368"/>
    </location>
</feature>
<gene>
    <name evidence="3" type="ORF">HTZ77_13300</name>
</gene>
<dbReference type="Proteomes" id="UP000586042">
    <property type="component" value="Unassembled WGS sequence"/>
</dbReference>
<evidence type="ECO:0000256" key="1">
    <source>
        <dbReference type="SAM" id="SignalP"/>
    </source>
</evidence>
<dbReference type="InterPro" id="IPR039563">
    <property type="entry name" value="Peptidase_C39_single_dom"/>
</dbReference>
<reference evidence="3 4" key="1">
    <citation type="submission" date="2020-06" db="EMBL/GenBank/DDBJ databases">
        <title>Nonomuraea sp. SMC257, a novel actinomycete isolated from soil.</title>
        <authorList>
            <person name="Chanama M."/>
        </authorList>
    </citation>
    <scope>NUCLEOTIDE SEQUENCE [LARGE SCALE GENOMIC DNA]</scope>
    <source>
        <strain evidence="3 4">SMC257</strain>
    </source>
</reference>
<dbReference type="InterPro" id="IPR039564">
    <property type="entry name" value="Peptidase_C39-like"/>
</dbReference>
<organism evidence="3 4">
    <name type="scientific">Nonomuraea montanisoli</name>
    <dbReference type="NCBI Taxonomy" id="2741721"/>
    <lineage>
        <taxon>Bacteria</taxon>
        <taxon>Bacillati</taxon>
        <taxon>Actinomycetota</taxon>
        <taxon>Actinomycetes</taxon>
        <taxon>Streptosporangiales</taxon>
        <taxon>Streptosporangiaceae</taxon>
        <taxon>Nonomuraea</taxon>
    </lineage>
</organism>
<proteinExistence type="predicted"/>
<evidence type="ECO:0000313" key="4">
    <source>
        <dbReference type="Proteomes" id="UP000586042"/>
    </source>
</evidence>
<sequence length="419" mass="44850">MRALSMLVSTVLVVTTLTSPAAGAVRAKPATGTSDVAYRRSDFSTGTPEGTAGDGNGLTFASAIGTTDYTDALGTRTWEYARWTGPEEQIGFPATELIASWTADIPAGSWMQVEARARNSAGLTKWYVLGRWAYGEDAIRRTSVPGQGDADATVSVDTLVAAAGRQIDAYQLRLTLYRTPGSGVTPRVRTLGAMASYVPERKTVPASPAGGAWGVELPVPRRSQNVHEGHYPEWDGGGQAWCSPTSTTMVLGYWDRWPSAEDTAWVDPADPNPEVDYAARYSYDHAYQGAGNWPFNTAYAGRYGMDGFVTRLRSLTELERFISAGIPVITSQSFKKGELPGAGYGTNGHIMVVVGFTATGDVIANDPASSSNDAVRRVYPRADFENVWQRSSSSGGIVYVIHPPGHALPANIPGVPANW</sequence>
<dbReference type="CDD" id="cd02549">
    <property type="entry name" value="Peptidase_C39A"/>
    <property type="match status" value="1"/>
</dbReference>
<keyword evidence="4" id="KW-1185">Reference proteome</keyword>
<feature type="signal peptide" evidence="1">
    <location>
        <begin position="1"/>
        <end position="24"/>
    </location>
</feature>
<comment type="caution">
    <text evidence="3">The sequence shown here is derived from an EMBL/GenBank/DDBJ whole genome shotgun (WGS) entry which is preliminary data.</text>
</comment>
<name>A0A7Y6I6E7_9ACTN</name>
<dbReference type="RefSeq" id="WP_175589859.1">
    <property type="nucleotide sequence ID" value="NZ_JABWGN010000005.1"/>
</dbReference>
<keyword evidence="1" id="KW-0732">Signal</keyword>
<dbReference type="EMBL" id="JABWGN010000005">
    <property type="protein sequence ID" value="NUW32399.1"/>
    <property type="molecule type" value="Genomic_DNA"/>
</dbReference>